<accession>A0A1Y6M2C4</accession>
<sequence length="815" mass="85286">MLRPATPLSVIFFVAFVLLLLSTISTPVVRGIPLGRFQGYNFGVLGWCNDDGRCTGAQIGYSTDGLFSGPDTESDFSLPSSTRNSLSSILIVHPIAALLTLICFGLAVAAHFHGPSHSPRYLLALLILTIPTLLVALLAFLVDILLFVPHLQWGSWIVLGATILIIGSSIVTCAMRRTLVSRKARKKRIAENADMNGSTYYEQMAANQIMAEQLPKADSPPPMSGDTMVNDSGKQFATFESKAHADGGRRSTDDQTPLNPTPSVRSASTNGGMRRPYNENAPPMPRPSGESGYGNGMPPRRPSRDQYGNVIGYGEQGIAMGAMGGMRRDPSQTSVASNGSNGYGRGRGGYGPPPRGYGPPRGRGGYGPPRGGFRGGPPPPGWNGRGRGYGPPPGMIGRGGMPRQGPPPGYASDPYYGNPRGPPPGMPQPPPPAHDQYAPMGIGQAIEMDERTGNATLPQPAYASNNEYGLRDSDGDVAGMVGLQQGLRDVPDSPRRHDSDWGPGSSLYSGTDPRHDSNQQQWAQSPLSMPDGARDSSSTADHQYSGTLPSSRALPSDQALTPLRKPAESDTYYEDVDPRFAADSPVPANLLPGQATTTGGGGGGGGGDYHATTIPARTLSPAHHNQNSHPQYTELLSHPASDVAAPTRGRETNDLPPHSPPPGLLNPLQHGNYSTNSLNNPQNERISSSASANDFLDPIPDGARSPGEGSEASHFTSVSQRGVNPAWRPGPGMAIGGPMGPGSMNGGGMPPGPRPTRRNDDVILNANPDFSVPNIGPAARGGVGRGATGHVRVGSAGASGMTPGGRYPVVGPGDV</sequence>
<feature type="signal peptide" evidence="7">
    <location>
        <begin position="1"/>
        <end position="31"/>
    </location>
</feature>
<organism evidence="8 9">
    <name type="scientific">Zymoseptoria tritici ST99CH_1A5</name>
    <dbReference type="NCBI Taxonomy" id="1276529"/>
    <lineage>
        <taxon>Eukaryota</taxon>
        <taxon>Fungi</taxon>
        <taxon>Dikarya</taxon>
        <taxon>Ascomycota</taxon>
        <taxon>Pezizomycotina</taxon>
        <taxon>Dothideomycetes</taxon>
        <taxon>Dothideomycetidae</taxon>
        <taxon>Mycosphaerellales</taxon>
        <taxon>Mycosphaerellaceae</taxon>
        <taxon>Zymoseptoria</taxon>
    </lineage>
</organism>
<evidence type="ECO:0008006" key="10">
    <source>
        <dbReference type="Google" id="ProtNLM"/>
    </source>
</evidence>
<dbReference type="GO" id="GO:0032153">
    <property type="term" value="C:cell division site"/>
    <property type="evidence" value="ECO:0007669"/>
    <property type="project" value="TreeGrafter"/>
</dbReference>
<dbReference type="InterPro" id="IPR009571">
    <property type="entry name" value="SUR7/Rim9-like_fungi"/>
</dbReference>
<keyword evidence="3 6" id="KW-1133">Transmembrane helix</keyword>
<feature type="compositionally biased region" description="Pro residues" evidence="5">
    <location>
        <begin position="420"/>
        <end position="433"/>
    </location>
</feature>
<feature type="transmembrane region" description="Helical" evidence="6">
    <location>
        <begin position="86"/>
        <end position="109"/>
    </location>
</feature>
<dbReference type="GO" id="GO:0035838">
    <property type="term" value="C:growing cell tip"/>
    <property type="evidence" value="ECO:0007669"/>
    <property type="project" value="TreeGrafter"/>
</dbReference>
<dbReference type="Pfam" id="PF06687">
    <property type="entry name" value="SUR7"/>
    <property type="match status" value="1"/>
</dbReference>
<feature type="region of interest" description="Disordered" evidence="5">
    <location>
        <begin position="769"/>
        <end position="815"/>
    </location>
</feature>
<feature type="transmembrane region" description="Helical" evidence="6">
    <location>
        <begin position="153"/>
        <end position="175"/>
    </location>
</feature>
<dbReference type="GO" id="GO:0005886">
    <property type="term" value="C:plasma membrane"/>
    <property type="evidence" value="ECO:0007669"/>
    <property type="project" value="InterPro"/>
</dbReference>
<feature type="compositionally biased region" description="Gly residues" evidence="5">
    <location>
        <begin position="598"/>
        <end position="608"/>
    </location>
</feature>
<dbReference type="Proteomes" id="UP000215453">
    <property type="component" value="Chromosome 13"/>
</dbReference>
<feature type="compositionally biased region" description="Gly residues" evidence="5">
    <location>
        <begin position="359"/>
        <end position="375"/>
    </location>
</feature>
<gene>
    <name evidence="8" type="ORF">ZT1A5_G11317</name>
</gene>
<feature type="compositionally biased region" description="Basic and acidic residues" evidence="5">
    <location>
        <begin position="241"/>
        <end position="253"/>
    </location>
</feature>
<feature type="compositionally biased region" description="Polar residues" evidence="5">
    <location>
        <begin position="254"/>
        <end position="271"/>
    </location>
</feature>
<evidence type="ECO:0000256" key="3">
    <source>
        <dbReference type="ARBA" id="ARBA00022989"/>
    </source>
</evidence>
<evidence type="ECO:0000256" key="1">
    <source>
        <dbReference type="ARBA" id="ARBA00004141"/>
    </source>
</evidence>
<evidence type="ECO:0000256" key="2">
    <source>
        <dbReference type="ARBA" id="ARBA00022692"/>
    </source>
</evidence>
<feature type="compositionally biased region" description="Polar residues" evidence="5">
    <location>
        <begin position="453"/>
        <end position="467"/>
    </location>
</feature>
<feature type="compositionally biased region" description="Polar residues" evidence="5">
    <location>
        <begin position="518"/>
        <end position="527"/>
    </location>
</feature>
<keyword evidence="7" id="KW-0732">Signal</keyword>
<feature type="transmembrane region" description="Helical" evidence="6">
    <location>
        <begin position="121"/>
        <end position="147"/>
    </location>
</feature>
<evidence type="ECO:0000256" key="7">
    <source>
        <dbReference type="SAM" id="SignalP"/>
    </source>
</evidence>
<dbReference type="AlphaFoldDB" id="A0A1Y6M2C4"/>
<feature type="compositionally biased region" description="Polar residues" evidence="5">
    <location>
        <begin position="713"/>
        <end position="722"/>
    </location>
</feature>
<keyword evidence="2 6" id="KW-0812">Transmembrane</keyword>
<proteinExistence type="predicted"/>
<feature type="region of interest" description="Disordered" evidence="5">
    <location>
        <begin position="241"/>
        <end position="725"/>
    </location>
</feature>
<dbReference type="EMBL" id="LT882688">
    <property type="protein sequence ID" value="SMY29868.1"/>
    <property type="molecule type" value="Genomic_DNA"/>
</dbReference>
<dbReference type="InterPro" id="IPR051380">
    <property type="entry name" value="pH-response_reg_palI/RIM9"/>
</dbReference>
<feature type="compositionally biased region" description="Polar residues" evidence="5">
    <location>
        <begin position="669"/>
        <end position="692"/>
    </location>
</feature>
<evidence type="ECO:0000256" key="6">
    <source>
        <dbReference type="SAM" id="Phobius"/>
    </source>
</evidence>
<evidence type="ECO:0000256" key="5">
    <source>
        <dbReference type="SAM" id="MobiDB-lite"/>
    </source>
</evidence>
<name>A0A1Y6M2C4_ZYMTR</name>
<evidence type="ECO:0000256" key="4">
    <source>
        <dbReference type="ARBA" id="ARBA00023136"/>
    </source>
</evidence>
<feature type="compositionally biased region" description="Polar residues" evidence="5">
    <location>
        <begin position="331"/>
        <end position="340"/>
    </location>
</feature>
<dbReference type="PANTHER" id="PTHR28013">
    <property type="entry name" value="PROTEIN DCV1-RELATED"/>
    <property type="match status" value="1"/>
</dbReference>
<feature type="compositionally biased region" description="Polar residues" evidence="5">
    <location>
        <begin position="535"/>
        <end position="550"/>
    </location>
</feature>
<protein>
    <recommendedName>
        <fullName evidence="10">Pali-domain-containing protein</fullName>
    </recommendedName>
</protein>
<keyword evidence="4 6" id="KW-0472">Membrane</keyword>
<feature type="chain" id="PRO_5013074269" description="Pali-domain-containing protein" evidence="7">
    <location>
        <begin position="32"/>
        <end position="815"/>
    </location>
</feature>
<dbReference type="PANTHER" id="PTHR28013:SF3">
    <property type="entry name" value="PROTEIN DCV1-RELATED"/>
    <property type="match status" value="1"/>
</dbReference>
<evidence type="ECO:0000313" key="8">
    <source>
        <dbReference type="EMBL" id="SMY29868.1"/>
    </source>
</evidence>
<feature type="compositionally biased region" description="Basic and acidic residues" evidence="5">
    <location>
        <begin position="489"/>
        <end position="500"/>
    </location>
</feature>
<reference evidence="8 9" key="1">
    <citation type="submission" date="2016-10" db="EMBL/GenBank/DDBJ databases">
        <authorList>
            <person name="Varghese N."/>
        </authorList>
    </citation>
    <scope>NUCLEOTIDE SEQUENCE [LARGE SCALE GENOMIC DNA]</scope>
</reference>
<comment type="subcellular location">
    <subcellularLocation>
        <location evidence="1">Membrane</location>
        <topology evidence="1">Multi-pass membrane protein</topology>
    </subcellularLocation>
</comment>
<feature type="compositionally biased region" description="Gly residues" evidence="5">
    <location>
        <begin position="341"/>
        <end position="350"/>
    </location>
</feature>
<evidence type="ECO:0000313" key="9">
    <source>
        <dbReference type="Proteomes" id="UP000215453"/>
    </source>
</evidence>